<dbReference type="PANTHER" id="PTHR39166">
    <property type="entry name" value="BLL1166 PROTEIN"/>
    <property type="match status" value="1"/>
</dbReference>
<keyword evidence="1" id="KW-0808">Transferase</keyword>
<proteinExistence type="predicted"/>
<dbReference type="PANTHER" id="PTHR39166:SF1">
    <property type="entry name" value="BLL1166 PROTEIN"/>
    <property type="match status" value="1"/>
</dbReference>
<keyword evidence="2" id="KW-1185">Reference proteome</keyword>
<dbReference type="OrthoDB" id="9805247at2"/>
<gene>
    <name evidence="1" type="ORF">F7018_01105</name>
</gene>
<dbReference type="AlphaFoldDB" id="A0A7J5AT62"/>
<dbReference type="GO" id="GO:0016740">
    <property type="term" value="F:transferase activity"/>
    <property type="evidence" value="ECO:0007669"/>
    <property type="project" value="UniProtKB-KW"/>
</dbReference>
<name>A0A7J5AT62_9FLAO</name>
<reference evidence="1 2" key="1">
    <citation type="submission" date="2019-09" db="EMBL/GenBank/DDBJ databases">
        <authorList>
            <person name="Cao W.R."/>
        </authorList>
    </citation>
    <scope>NUCLEOTIDE SEQUENCE [LARGE SCALE GENOMIC DNA]</scope>
    <source>
        <strain evidence="2">a4</strain>
    </source>
</reference>
<sequence length="184" mass="21668">MLKEKLISLIIDCPEIVETIEACTKYGLKDYYVAGGAITQIIWNNLNGESTLKNVKDFDIVYYSKNEKREQSKVHQLEIEKLISHKFPLDITNQAYVHEWYPEKFGNKIKPFNKTENGIQTWLSAFAIGIRKTKEYQIYAPYGLKDAFNMLVKPNKITMSEDNYIKMTNSFKKRWENIQIEPWK</sequence>
<dbReference type="EMBL" id="WAAU01000003">
    <property type="protein sequence ID" value="KAB1160836.1"/>
    <property type="molecule type" value="Genomic_DNA"/>
</dbReference>
<accession>A0A7J5AT62</accession>
<evidence type="ECO:0000313" key="2">
    <source>
        <dbReference type="Proteomes" id="UP000467305"/>
    </source>
</evidence>
<protein>
    <submittedName>
        <fullName evidence="1">Nucleotidyltransferase family protein</fullName>
    </submittedName>
</protein>
<dbReference type="InterPro" id="IPR009267">
    <property type="entry name" value="NTP_transf_6"/>
</dbReference>
<evidence type="ECO:0000313" key="1">
    <source>
        <dbReference type="EMBL" id="KAB1160836.1"/>
    </source>
</evidence>
<dbReference type="Proteomes" id="UP000467305">
    <property type="component" value="Unassembled WGS sequence"/>
</dbReference>
<comment type="caution">
    <text evidence="1">The sequence shown here is derived from an EMBL/GenBank/DDBJ whole genome shotgun (WGS) entry which is preliminary data.</text>
</comment>
<organism evidence="1 2">
    <name type="scientific">Tenacibaculum aiptasiae</name>
    <dbReference type="NCBI Taxonomy" id="426481"/>
    <lineage>
        <taxon>Bacteria</taxon>
        <taxon>Pseudomonadati</taxon>
        <taxon>Bacteroidota</taxon>
        <taxon>Flavobacteriia</taxon>
        <taxon>Flavobacteriales</taxon>
        <taxon>Flavobacteriaceae</taxon>
        <taxon>Tenacibaculum</taxon>
    </lineage>
</organism>
<dbReference type="Pfam" id="PF06042">
    <property type="entry name" value="NTP_transf_6"/>
    <property type="match status" value="1"/>
</dbReference>